<dbReference type="PANTHER" id="PTHR30012">
    <property type="entry name" value="GENERAL SECRETION PATHWAY PROTEIN"/>
    <property type="match status" value="1"/>
</dbReference>
<dbReference type="PROSITE" id="PS00874">
    <property type="entry name" value="T2SP_F"/>
    <property type="match status" value="1"/>
</dbReference>
<dbReference type="InterPro" id="IPR001992">
    <property type="entry name" value="T2SS_GspF/T4SS_PilC_CS"/>
</dbReference>
<dbReference type="PANTHER" id="PTHR30012:SF0">
    <property type="entry name" value="TYPE II SECRETION SYSTEM PROTEIN F-RELATED"/>
    <property type="match status" value="1"/>
</dbReference>
<dbReference type="EMBL" id="BDUF01000003">
    <property type="protein sequence ID" value="GAX88501.1"/>
    <property type="molecule type" value="Genomic_DNA"/>
</dbReference>
<keyword evidence="8 10" id="KW-0472">Membrane</keyword>
<feature type="domain" description="Type II secretion system protein GspF" evidence="11">
    <location>
        <begin position="73"/>
        <end position="196"/>
    </location>
</feature>
<dbReference type="Pfam" id="PF00482">
    <property type="entry name" value="T2SSF"/>
    <property type="match status" value="2"/>
</dbReference>
<dbReference type="PRINTS" id="PR00812">
    <property type="entry name" value="BCTERIALGSPF"/>
</dbReference>
<keyword evidence="5" id="KW-0997">Cell inner membrane</keyword>
<evidence type="ECO:0000256" key="9">
    <source>
        <dbReference type="RuleBase" id="RU003923"/>
    </source>
</evidence>
<evidence type="ECO:0000256" key="5">
    <source>
        <dbReference type="ARBA" id="ARBA00022519"/>
    </source>
</evidence>
<gene>
    <name evidence="12" type="ORF">EFBL_0110</name>
</gene>
<evidence type="ECO:0000256" key="3">
    <source>
        <dbReference type="ARBA" id="ARBA00022448"/>
    </source>
</evidence>
<evidence type="ECO:0000256" key="8">
    <source>
        <dbReference type="ARBA" id="ARBA00023136"/>
    </source>
</evidence>
<evidence type="ECO:0000256" key="10">
    <source>
        <dbReference type="SAM" id="Phobius"/>
    </source>
</evidence>
<organism evidence="12 13">
    <name type="scientific">Effusibacillus lacus</name>
    <dbReference type="NCBI Taxonomy" id="1348429"/>
    <lineage>
        <taxon>Bacteria</taxon>
        <taxon>Bacillati</taxon>
        <taxon>Bacillota</taxon>
        <taxon>Bacilli</taxon>
        <taxon>Bacillales</taxon>
        <taxon>Alicyclobacillaceae</taxon>
        <taxon>Effusibacillus</taxon>
    </lineage>
</organism>
<feature type="transmembrane region" description="Helical" evidence="10">
    <location>
        <begin position="227"/>
        <end position="245"/>
    </location>
</feature>
<dbReference type="AlphaFoldDB" id="A0A292YI32"/>
<evidence type="ECO:0000256" key="2">
    <source>
        <dbReference type="ARBA" id="ARBA00005745"/>
    </source>
</evidence>
<keyword evidence="3 9" id="KW-0813">Transport</keyword>
<sequence length="408" mass="45562">MAQFRYQAVNRLGQSLKGQIEAVDLNAAVEELRKQGLYPMKVKAGSGGGLLTKEIELGFLAGRKVKLQDFVPFCRQFATLIRAGVSVTRSLEILASQTDHRGLKKALVEVHKEVRQGVSLQEAFANHKAVFPEMFVNMVGAGEYSGQLETMLERMAVYFERQRATQQKLVSALTYPILVFFIAIGVSIFLLTTVVPSFAKTFAEQGVELPLPTRITLGISQFLTDQWYIALGGAAVLAVAVTGTLRTKRGRLLWDKLRLRIPVFGKLYQKGLMARFTRTFSTLEASAVPILDQLELLRKVIGNSLFDRVITEAQQKLRKGERLSDVLDKHLALFPPMVTHMVAIGEETGTQEHLLANLADFYETEVNEMSSRLSSILEPMMIVFLAVIVGLIIISVYLPMFKMMNFTQ</sequence>
<dbReference type="FunFam" id="1.20.81.30:FF:000001">
    <property type="entry name" value="Type II secretion system protein F"/>
    <property type="match status" value="2"/>
</dbReference>
<evidence type="ECO:0000256" key="1">
    <source>
        <dbReference type="ARBA" id="ARBA00004429"/>
    </source>
</evidence>
<comment type="subcellular location">
    <subcellularLocation>
        <location evidence="1">Cell inner membrane</location>
        <topology evidence="1">Multi-pass membrane protein</topology>
    </subcellularLocation>
    <subcellularLocation>
        <location evidence="9">Cell membrane</location>
        <topology evidence="9">Multi-pass membrane protein</topology>
    </subcellularLocation>
</comment>
<feature type="transmembrane region" description="Helical" evidence="10">
    <location>
        <begin position="379"/>
        <end position="398"/>
    </location>
</feature>
<reference evidence="13" key="1">
    <citation type="submission" date="2017-07" db="EMBL/GenBank/DDBJ databases">
        <title>Draft genome sequence of Effusibacillus lacus strain skLN1.</title>
        <authorList>
            <person name="Watanabe M."/>
            <person name="Kojima H."/>
            <person name="Fukui M."/>
        </authorList>
    </citation>
    <scope>NUCLEOTIDE SEQUENCE [LARGE SCALE GENOMIC DNA]</scope>
    <source>
        <strain evidence="13">skLN1</strain>
    </source>
</reference>
<comment type="caution">
    <text evidence="12">The sequence shown here is derived from an EMBL/GenBank/DDBJ whole genome shotgun (WGS) entry which is preliminary data.</text>
</comment>
<dbReference type="InterPro" id="IPR018076">
    <property type="entry name" value="T2SS_GspF_dom"/>
</dbReference>
<protein>
    <submittedName>
        <fullName evidence="12">Type II secretion system protein F</fullName>
    </submittedName>
</protein>
<keyword evidence="7 10" id="KW-1133">Transmembrane helix</keyword>
<dbReference type="InterPro" id="IPR042094">
    <property type="entry name" value="T2SS_GspF_sf"/>
</dbReference>
<dbReference type="Gene3D" id="1.20.81.30">
    <property type="entry name" value="Type II secretion system (T2SS), domain F"/>
    <property type="match status" value="2"/>
</dbReference>
<dbReference type="GO" id="GO:0005886">
    <property type="term" value="C:plasma membrane"/>
    <property type="evidence" value="ECO:0007669"/>
    <property type="project" value="UniProtKB-SubCell"/>
</dbReference>
<evidence type="ECO:0000256" key="7">
    <source>
        <dbReference type="ARBA" id="ARBA00022989"/>
    </source>
</evidence>
<comment type="similarity">
    <text evidence="2 9">Belongs to the GSP F family.</text>
</comment>
<keyword evidence="4" id="KW-1003">Cell membrane</keyword>
<feature type="domain" description="Type II secretion system protein GspF" evidence="11">
    <location>
        <begin position="276"/>
        <end position="399"/>
    </location>
</feature>
<keyword evidence="6 9" id="KW-0812">Transmembrane</keyword>
<name>A0A292YI32_9BACL</name>
<proteinExistence type="inferred from homology"/>
<evidence type="ECO:0000256" key="6">
    <source>
        <dbReference type="ARBA" id="ARBA00022692"/>
    </source>
</evidence>
<dbReference type="RefSeq" id="WP_096180190.1">
    <property type="nucleotide sequence ID" value="NZ_BDUF01000003.1"/>
</dbReference>
<evidence type="ECO:0000259" key="11">
    <source>
        <dbReference type="Pfam" id="PF00482"/>
    </source>
</evidence>
<evidence type="ECO:0000256" key="4">
    <source>
        <dbReference type="ARBA" id="ARBA00022475"/>
    </source>
</evidence>
<dbReference type="GO" id="GO:0009306">
    <property type="term" value="P:protein secretion"/>
    <property type="evidence" value="ECO:0007669"/>
    <property type="project" value="InterPro"/>
</dbReference>
<accession>A0A292YI32</accession>
<feature type="transmembrane region" description="Helical" evidence="10">
    <location>
        <begin position="169"/>
        <end position="191"/>
    </location>
</feature>
<keyword evidence="13" id="KW-1185">Reference proteome</keyword>
<evidence type="ECO:0000313" key="12">
    <source>
        <dbReference type="EMBL" id="GAX88501.1"/>
    </source>
</evidence>
<dbReference type="OrthoDB" id="9805682at2"/>
<dbReference type="InterPro" id="IPR003004">
    <property type="entry name" value="GspF/PilC"/>
</dbReference>
<dbReference type="Proteomes" id="UP000217785">
    <property type="component" value="Unassembled WGS sequence"/>
</dbReference>
<evidence type="ECO:0000313" key="13">
    <source>
        <dbReference type="Proteomes" id="UP000217785"/>
    </source>
</evidence>